<evidence type="ECO:0000313" key="1">
    <source>
        <dbReference type="EMBL" id="KGM32162.1"/>
    </source>
</evidence>
<dbReference type="Pfam" id="PF05258">
    <property type="entry name" value="DciA"/>
    <property type="match status" value="1"/>
</dbReference>
<dbReference type="InterPro" id="IPR007922">
    <property type="entry name" value="DciA-like"/>
</dbReference>
<evidence type="ECO:0008006" key="3">
    <source>
        <dbReference type="Google" id="ProtNLM"/>
    </source>
</evidence>
<proteinExistence type="predicted"/>
<dbReference type="AlphaFoldDB" id="A0A0A0D515"/>
<dbReference type="EMBL" id="JANX01000365">
    <property type="protein sequence ID" value="KGM32162.1"/>
    <property type="molecule type" value="Genomic_DNA"/>
</dbReference>
<accession>A0A0A0D515</accession>
<gene>
    <name evidence="1" type="ORF">P409_22990</name>
</gene>
<protein>
    <recommendedName>
        <fullName evidence="3">DUF721 domain-containing protein</fullName>
    </recommendedName>
</protein>
<reference evidence="1 2" key="1">
    <citation type="submission" date="2014-01" db="EMBL/GenBank/DDBJ databases">
        <title>Genome sequence determination for a cystic fibrosis isolate, Inquilinus limosus.</title>
        <authorList>
            <person name="Pino M."/>
            <person name="Di Conza J."/>
            <person name="Gutkind G."/>
        </authorList>
    </citation>
    <scope>NUCLEOTIDE SEQUENCE [LARGE SCALE GENOMIC DNA]</scope>
    <source>
        <strain evidence="1 2">MP06</strain>
    </source>
</reference>
<organism evidence="1 2">
    <name type="scientific">Inquilinus limosus MP06</name>
    <dbReference type="NCBI Taxonomy" id="1398085"/>
    <lineage>
        <taxon>Bacteria</taxon>
        <taxon>Pseudomonadati</taxon>
        <taxon>Pseudomonadota</taxon>
        <taxon>Alphaproteobacteria</taxon>
        <taxon>Rhodospirillales</taxon>
        <taxon>Rhodospirillaceae</taxon>
        <taxon>Inquilinus</taxon>
    </lineage>
</organism>
<evidence type="ECO:0000313" key="2">
    <source>
        <dbReference type="Proteomes" id="UP000029995"/>
    </source>
</evidence>
<name>A0A0A0D515_9PROT</name>
<sequence length="154" mass="16727">MSYPRSMAALVPALARKALGGGRSAIGSLFADWPSVVGDHWADKAVPEKLSFPAGKRDGGTLALRVDPADALLLQHDQDRLIERINGHFGYAAIVRIKLLQAPLARRPATPRRRSLTPAEEAMLAGPLESVDDPEWKSRLAAFGRALYARTPPR</sequence>
<dbReference type="Proteomes" id="UP000029995">
    <property type="component" value="Unassembled WGS sequence"/>
</dbReference>
<dbReference type="OrthoDB" id="7160947at2"/>
<dbReference type="RefSeq" id="WP_034844191.1">
    <property type="nucleotide sequence ID" value="NZ_JANX01000365.1"/>
</dbReference>
<comment type="caution">
    <text evidence="1">The sequence shown here is derived from an EMBL/GenBank/DDBJ whole genome shotgun (WGS) entry which is preliminary data.</text>
</comment>